<organism evidence="2 3">
    <name type="scientific">Denitromonas halophila</name>
    <dbReference type="NCBI Taxonomy" id="1629404"/>
    <lineage>
        <taxon>Bacteria</taxon>
        <taxon>Pseudomonadati</taxon>
        <taxon>Pseudomonadota</taxon>
        <taxon>Betaproteobacteria</taxon>
        <taxon>Rhodocyclales</taxon>
        <taxon>Zoogloeaceae</taxon>
        <taxon>Denitromonas</taxon>
    </lineage>
</organism>
<dbReference type="PROSITE" id="PS51257">
    <property type="entry name" value="PROKAR_LIPOPROTEIN"/>
    <property type="match status" value="1"/>
</dbReference>
<reference evidence="2 3" key="1">
    <citation type="submission" date="2019-07" db="EMBL/GenBank/DDBJ databases">
        <title>The pathways for chlorine oxyanion respiration interact through the shared metabolite chlorate.</title>
        <authorList>
            <person name="Barnum T.P."/>
            <person name="Cheng Y."/>
            <person name="Hill K.A."/>
            <person name="Lucas L.N."/>
            <person name="Carlson H.K."/>
            <person name="Coates J.D."/>
        </authorList>
    </citation>
    <scope>NUCLEOTIDE SEQUENCE [LARGE SCALE GENOMIC DNA]</scope>
    <source>
        <strain evidence="2 3">SFB-3</strain>
    </source>
</reference>
<name>A0A557QFF0_9RHOO</name>
<evidence type="ECO:0008006" key="4">
    <source>
        <dbReference type="Google" id="ProtNLM"/>
    </source>
</evidence>
<evidence type="ECO:0000256" key="1">
    <source>
        <dbReference type="SAM" id="SignalP"/>
    </source>
</evidence>
<evidence type="ECO:0000313" key="2">
    <source>
        <dbReference type="EMBL" id="TVO51642.1"/>
    </source>
</evidence>
<protein>
    <recommendedName>
        <fullName evidence="4">Outer membrane protein assembly factor BamE</fullName>
    </recommendedName>
</protein>
<dbReference type="EMBL" id="VMNK01000019">
    <property type="protein sequence ID" value="TVO51642.1"/>
    <property type="molecule type" value="Genomic_DNA"/>
</dbReference>
<dbReference type="OrthoDB" id="5297256at2"/>
<sequence>MKMWLAVLLVLGVSACATRPPIAPGQSAVQVRSEHGAPTRIIVLPGGGELWQYATQPFGTTFVQVKFDATGQVVETWDGLAADRLARIRPGMTVVQVIDQLGPQRSVEHFSLSGETVYDWNISNIGNPGTATYFNVHFRDEVVLRTSTTYEYPRDGRFFGGFGIGGGSGSGVGIGINIGIGTR</sequence>
<feature type="chain" id="PRO_5021907955" description="Outer membrane protein assembly factor BamE" evidence="1">
    <location>
        <begin position="20"/>
        <end position="183"/>
    </location>
</feature>
<dbReference type="AlphaFoldDB" id="A0A557QFF0"/>
<accession>A0A557QFF0</accession>
<keyword evidence="3" id="KW-1185">Reference proteome</keyword>
<keyword evidence="1" id="KW-0732">Signal</keyword>
<evidence type="ECO:0000313" key="3">
    <source>
        <dbReference type="Proteomes" id="UP000319502"/>
    </source>
</evidence>
<dbReference type="RefSeq" id="WP_144311162.1">
    <property type="nucleotide sequence ID" value="NZ_VMNK01000019.1"/>
</dbReference>
<dbReference type="Proteomes" id="UP000319502">
    <property type="component" value="Unassembled WGS sequence"/>
</dbReference>
<gene>
    <name evidence="2" type="ORF">FHP91_19470</name>
</gene>
<comment type="caution">
    <text evidence="2">The sequence shown here is derived from an EMBL/GenBank/DDBJ whole genome shotgun (WGS) entry which is preliminary data.</text>
</comment>
<proteinExistence type="predicted"/>
<feature type="signal peptide" evidence="1">
    <location>
        <begin position="1"/>
        <end position="19"/>
    </location>
</feature>